<reference evidence="3" key="1">
    <citation type="submission" date="2022-04" db="EMBL/GenBank/DDBJ databases">
        <title>Lysobacter sp. CAU 1642 isolated from sea sand.</title>
        <authorList>
            <person name="Kim W."/>
        </authorList>
    </citation>
    <scope>NUCLEOTIDE SEQUENCE</scope>
    <source>
        <strain evidence="3">CAU 1642</strain>
    </source>
</reference>
<feature type="chain" id="PRO_5046348957" evidence="2">
    <location>
        <begin position="20"/>
        <end position="352"/>
    </location>
</feature>
<protein>
    <submittedName>
        <fullName evidence="3">TraB/GumN family protein</fullName>
    </submittedName>
</protein>
<feature type="signal peptide" evidence="2">
    <location>
        <begin position="1"/>
        <end position="19"/>
    </location>
</feature>
<dbReference type="Pfam" id="PF01963">
    <property type="entry name" value="TraB_PrgY_gumN"/>
    <property type="match status" value="1"/>
</dbReference>
<evidence type="ECO:0000256" key="2">
    <source>
        <dbReference type="SAM" id="SignalP"/>
    </source>
</evidence>
<organism evidence="3 4">
    <name type="scientific">Pseudomarimonas salicorniae</name>
    <dbReference type="NCBI Taxonomy" id="2933270"/>
    <lineage>
        <taxon>Bacteria</taxon>
        <taxon>Pseudomonadati</taxon>
        <taxon>Pseudomonadota</taxon>
        <taxon>Gammaproteobacteria</taxon>
        <taxon>Lysobacterales</taxon>
        <taxon>Lysobacteraceae</taxon>
        <taxon>Pseudomarimonas</taxon>
    </lineage>
</organism>
<comment type="caution">
    <text evidence="3">The sequence shown here is derived from an EMBL/GenBank/DDBJ whole genome shotgun (WGS) entry which is preliminary data.</text>
</comment>
<gene>
    <name evidence="3" type="ORF">M0G41_02145</name>
</gene>
<proteinExistence type="predicted"/>
<dbReference type="CDD" id="cd14788">
    <property type="entry name" value="GumN"/>
    <property type="match status" value="1"/>
</dbReference>
<keyword evidence="2" id="KW-0732">Signal</keyword>
<evidence type="ECO:0000313" key="3">
    <source>
        <dbReference type="EMBL" id="MCK7592467.1"/>
    </source>
</evidence>
<dbReference type="EMBL" id="JALNMH010000001">
    <property type="protein sequence ID" value="MCK7592467.1"/>
    <property type="molecule type" value="Genomic_DNA"/>
</dbReference>
<name>A0ABT0GEL2_9GAMM</name>
<dbReference type="InterPro" id="IPR002816">
    <property type="entry name" value="TraB/PrgY/GumN_fam"/>
</dbReference>
<keyword evidence="4" id="KW-1185">Reference proteome</keyword>
<dbReference type="RefSeq" id="WP_248204650.1">
    <property type="nucleotide sequence ID" value="NZ_JALNMH010000001.1"/>
</dbReference>
<dbReference type="Proteomes" id="UP001431449">
    <property type="component" value="Unassembled WGS sequence"/>
</dbReference>
<evidence type="ECO:0000256" key="1">
    <source>
        <dbReference type="SAM" id="MobiDB-lite"/>
    </source>
</evidence>
<evidence type="ECO:0000313" key="4">
    <source>
        <dbReference type="Proteomes" id="UP001431449"/>
    </source>
</evidence>
<sequence>MPLRPLLLCALLCPLVARADEPPPELPTQVLDTVVVTGEQPGPGLWRVESPQGHRMWVLASLVPLPKRMEWTATEVERRVAEADRVLYTPGGRFDVKVGFFARLGLIPAAMRARNNPGKQPLAEVVPAPLYARWTVQKKKYMPRSRSVEKRRPLVAAQTLFSEALDEEDLSWKNLAQQRVEKIAKRTDREVVDPVLDIVIEDPKALLKDFNESQLEDLDCFEKTLIRLETDIEPMKLRANAWALGAVDLLQSLEWRDANRACVDALLGTAIAERYGFADVEQRLRTLWLDEARKALTEVETSFAVLPIAWVVGAESLLTELQAEGYSIVAPGAAAEAESEPEAEPDAAASLP</sequence>
<accession>A0ABT0GEL2</accession>
<feature type="region of interest" description="Disordered" evidence="1">
    <location>
        <begin position="333"/>
        <end position="352"/>
    </location>
</feature>